<feature type="signal peptide" evidence="4">
    <location>
        <begin position="1"/>
        <end position="28"/>
    </location>
</feature>
<dbReference type="GO" id="GO:0045493">
    <property type="term" value="P:xylan catabolic process"/>
    <property type="evidence" value="ECO:0007669"/>
    <property type="project" value="InterPro"/>
</dbReference>
<comment type="caution">
    <text evidence="6">The sequence shown here is derived from an EMBL/GenBank/DDBJ whole genome shotgun (WGS) entry which is preliminary data.</text>
</comment>
<dbReference type="GO" id="GO:0009044">
    <property type="term" value="F:xylan 1,4-beta-xylosidase activity"/>
    <property type="evidence" value="ECO:0007669"/>
    <property type="project" value="InterPro"/>
</dbReference>
<dbReference type="FunFam" id="3.20.20.300:FF:000010">
    <property type="entry name" value="Putative beta-D-xylosidase 5"/>
    <property type="match status" value="1"/>
</dbReference>
<dbReference type="Pfam" id="PF14310">
    <property type="entry name" value="Fn3-like"/>
    <property type="match status" value="1"/>
</dbReference>
<dbReference type="InterPro" id="IPR036881">
    <property type="entry name" value="Glyco_hydro_3_C_sf"/>
</dbReference>
<keyword evidence="7" id="KW-1185">Reference proteome</keyword>
<dbReference type="SUPFAM" id="SSF51445">
    <property type="entry name" value="(Trans)glycosidases"/>
    <property type="match status" value="1"/>
</dbReference>
<dbReference type="InterPro" id="IPR044993">
    <property type="entry name" value="BXL"/>
</dbReference>
<dbReference type="InterPro" id="IPR026891">
    <property type="entry name" value="Fn3-like"/>
</dbReference>
<evidence type="ECO:0000259" key="5">
    <source>
        <dbReference type="SMART" id="SM01217"/>
    </source>
</evidence>
<proteinExistence type="predicted"/>
<reference evidence="6 7" key="1">
    <citation type="submission" date="2024-05" db="EMBL/GenBank/DDBJ databases">
        <title>Haplotype-resolved chromosome-level genome assembly of Huyou (Citrus changshanensis).</title>
        <authorList>
            <person name="Miao C."/>
            <person name="Chen W."/>
            <person name="Wu Y."/>
            <person name="Wang L."/>
            <person name="Zhao S."/>
            <person name="Grierson D."/>
            <person name="Xu C."/>
            <person name="Chen K."/>
        </authorList>
    </citation>
    <scope>NUCLEOTIDE SEQUENCE [LARGE SCALE GENOMIC DNA]</scope>
    <source>
        <strain evidence="6">01-14</strain>
        <tissue evidence="6">Leaf</tissue>
    </source>
</reference>
<dbReference type="Pfam" id="PF00933">
    <property type="entry name" value="Glyco_hydro_3"/>
    <property type="match status" value="1"/>
</dbReference>
<dbReference type="Gene3D" id="3.20.20.300">
    <property type="entry name" value="Glycoside hydrolase, family 3, N-terminal domain"/>
    <property type="match status" value="1"/>
</dbReference>
<dbReference type="PANTHER" id="PTHR42721">
    <property type="entry name" value="SUGAR HYDROLASE-RELATED"/>
    <property type="match status" value="1"/>
</dbReference>
<keyword evidence="2" id="KW-0378">Hydrolase</keyword>
<sequence length="793" mass="87207">MMAKVVSFPLCFSLSIALLVFSTNAVDANGSSSPVFVCDPGRFSKLGLQMSSFLFCDSSLPYSIRVKDLVSRMTLDEKVQQLGDFAHGVPRLGLPQYEWWSEALHGVSNVGPGTHFDDVIPGATSFPTVILTTASFNESLWKKIGQAVSTEARAMYNLGRAGLTYWSPNINVARDPRWGRITETPGEDPFVVGRYAVNYVRGLQDVEGHENATDLNTRPLKVSSCCKHYAAYDVDNWKGVDRYHFDARVTEQDMEETFLRPFEMCVKEGDASSVMCSYNRVNGIPSCADPKLLNQTVRGEWDLHGYIVADCDSIQVMVDNHKFLADSKEDAVAQTLKAGLDLDCGQYYTNFTGNAVQQGKVKETDIDKSLKYLYTVLMRLGFFDGSPQYVSLGKQDICSDENIELAAEAAREGIVLLKNDQNTLPLNSAKVKTVAVVGPHANATLAMIGNYAGIPCRYMSPIAGFSGYANVTYKTGCDDVACKSNNSIFAASEAAKTADATIILAGLDLSVEAESLDREDLWLPGYQTQLINQVAEVAKGPVILVIMSAGGVDIAFAETNTNIKAILWAGYPGEEGGRAIADVVFGKFNPGGRLPITWYNGDYVQMLPLTSMPLRPVDSLGYPGRTYKFYNGPTLYPFGYGLSYTQFKYNLLSFTKTIQVNLNKLQHCRNLNYTSDASKTRCPGVLVNDLRCDDYFEFKVDFQNVGSTDGSDVVIVYSKPPAEIAATYIKQVIGFQRVFVRAGRNKRIKFVFNACKSLNIVDYAANTLLPAGEHTIFVANGGVSFPIHLNFNY</sequence>
<dbReference type="Pfam" id="PF01915">
    <property type="entry name" value="Glyco_hydro_3_C"/>
    <property type="match status" value="1"/>
</dbReference>
<organism evidence="6 7">
    <name type="scientific">Citrus x changshan-huyou</name>
    <dbReference type="NCBI Taxonomy" id="2935761"/>
    <lineage>
        <taxon>Eukaryota</taxon>
        <taxon>Viridiplantae</taxon>
        <taxon>Streptophyta</taxon>
        <taxon>Embryophyta</taxon>
        <taxon>Tracheophyta</taxon>
        <taxon>Spermatophyta</taxon>
        <taxon>Magnoliopsida</taxon>
        <taxon>eudicotyledons</taxon>
        <taxon>Gunneridae</taxon>
        <taxon>Pentapetalae</taxon>
        <taxon>rosids</taxon>
        <taxon>malvids</taxon>
        <taxon>Sapindales</taxon>
        <taxon>Rutaceae</taxon>
        <taxon>Aurantioideae</taxon>
        <taxon>Citrus</taxon>
    </lineage>
</organism>
<evidence type="ECO:0000256" key="2">
    <source>
        <dbReference type="ARBA" id="ARBA00022801"/>
    </source>
</evidence>
<keyword evidence="3" id="KW-0326">Glycosidase</keyword>
<dbReference type="InterPro" id="IPR002772">
    <property type="entry name" value="Glyco_hydro_3_C"/>
</dbReference>
<dbReference type="SMART" id="SM01217">
    <property type="entry name" value="Fn3_like"/>
    <property type="match status" value="1"/>
</dbReference>
<evidence type="ECO:0000313" key="7">
    <source>
        <dbReference type="Proteomes" id="UP001428341"/>
    </source>
</evidence>
<dbReference type="AlphaFoldDB" id="A0AAP0MU10"/>
<dbReference type="GO" id="GO:0031222">
    <property type="term" value="P:arabinan catabolic process"/>
    <property type="evidence" value="ECO:0007669"/>
    <property type="project" value="TreeGrafter"/>
</dbReference>
<name>A0AAP0MU10_9ROSI</name>
<evidence type="ECO:0000256" key="3">
    <source>
        <dbReference type="ARBA" id="ARBA00023295"/>
    </source>
</evidence>
<feature type="domain" description="Fibronectin type III-like" evidence="5">
    <location>
        <begin position="712"/>
        <end position="782"/>
    </location>
</feature>
<dbReference type="InterPro" id="IPR013783">
    <property type="entry name" value="Ig-like_fold"/>
</dbReference>
<dbReference type="EMBL" id="JBCGBO010000002">
    <property type="protein sequence ID" value="KAK9223328.1"/>
    <property type="molecule type" value="Genomic_DNA"/>
</dbReference>
<protein>
    <recommendedName>
        <fullName evidence="5">Fibronectin type III-like domain-containing protein</fullName>
    </recommendedName>
</protein>
<gene>
    <name evidence="6" type="ORF">WN944_011770</name>
</gene>
<dbReference type="PANTHER" id="PTHR42721:SF11">
    <property type="entry name" value="BETA-D-XYLOSIDASE 5-RELATED"/>
    <property type="match status" value="1"/>
</dbReference>
<dbReference type="InterPro" id="IPR017853">
    <property type="entry name" value="GH"/>
</dbReference>
<evidence type="ECO:0000256" key="4">
    <source>
        <dbReference type="SAM" id="SignalP"/>
    </source>
</evidence>
<accession>A0AAP0MU10</accession>
<evidence type="ECO:0000256" key="1">
    <source>
        <dbReference type="ARBA" id="ARBA00022729"/>
    </source>
</evidence>
<dbReference type="SUPFAM" id="SSF52279">
    <property type="entry name" value="Beta-D-glucan exohydrolase, C-terminal domain"/>
    <property type="match status" value="1"/>
</dbReference>
<dbReference type="InterPro" id="IPR036962">
    <property type="entry name" value="Glyco_hydro_3_N_sf"/>
</dbReference>
<dbReference type="FunFam" id="3.40.50.1700:FF:000001">
    <property type="entry name" value="probable beta-D-xylosidase 2"/>
    <property type="match status" value="1"/>
</dbReference>
<dbReference type="InterPro" id="IPR001764">
    <property type="entry name" value="Glyco_hydro_3_N"/>
</dbReference>
<feature type="chain" id="PRO_5042957982" description="Fibronectin type III-like domain-containing protein" evidence="4">
    <location>
        <begin position="29"/>
        <end position="793"/>
    </location>
</feature>
<evidence type="ECO:0000313" key="6">
    <source>
        <dbReference type="EMBL" id="KAK9223328.1"/>
    </source>
</evidence>
<keyword evidence="1 4" id="KW-0732">Signal</keyword>
<dbReference type="Gene3D" id="2.60.40.10">
    <property type="entry name" value="Immunoglobulins"/>
    <property type="match status" value="1"/>
</dbReference>
<dbReference type="GO" id="GO:0046556">
    <property type="term" value="F:alpha-L-arabinofuranosidase activity"/>
    <property type="evidence" value="ECO:0007669"/>
    <property type="project" value="TreeGrafter"/>
</dbReference>
<dbReference type="Proteomes" id="UP001428341">
    <property type="component" value="Unassembled WGS sequence"/>
</dbReference>
<dbReference type="Gene3D" id="3.40.50.1700">
    <property type="entry name" value="Glycoside hydrolase family 3 C-terminal domain"/>
    <property type="match status" value="1"/>
</dbReference>